<keyword evidence="2" id="KW-1185">Reference proteome</keyword>
<dbReference type="Proteomes" id="UP000217784">
    <property type="component" value="Unassembled WGS sequence"/>
</dbReference>
<reference evidence="1 2" key="1">
    <citation type="journal article" date="2017" name="BMC Genomics">
        <title>Genomic analysis of methanogenic archaea reveals a shift towards energy conservation.</title>
        <authorList>
            <person name="Gilmore S.P."/>
            <person name="Henske J.K."/>
            <person name="Sexton J.A."/>
            <person name="Solomon K.V."/>
            <person name="Seppala S."/>
            <person name="Yoo J.I."/>
            <person name="Huyett L.M."/>
            <person name="Pressman A."/>
            <person name="Cogan J.Z."/>
            <person name="Kivenson V."/>
            <person name="Peng X."/>
            <person name="Tan Y."/>
            <person name="Valentine D.L."/>
            <person name="O'Malley M.A."/>
        </authorList>
    </citation>
    <scope>NUCLEOTIDE SEQUENCE [LARGE SCALE GENOMIC DNA]</scope>
    <source>
        <strain evidence="1 2">M.o.H.</strain>
    </source>
</reference>
<evidence type="ECO:0000313" key="2">
    <source>
        <dbReference type="Proteomes" id="UP000217784"/>
    </source>
</evidence>
<evidence type="ECO:0000313" key="1">
    <source>
        <dbReference type="EMBL" id="PAV03628.1"/>
    </source>
</evidence>
<dbReference type="AlphaFoldDB" id="A0A2A2H2J8"/>
<comment type="caution">
    <text evidence="1">The sequence shown here is derived from an EMBL/GenBank/DDBJ whole genome shotgun (WGS) entry which is preliminary data.</text>
</comment>
<gene>
    <name evidence="1" type="ORF">ASJ80_01255</name>
</gene>
<organism evidence="1 2">
    <name type="scientific">Methanobacterium bryantii</name>
    <dbReference type="NCBI Taxonomy" id="2161"/>
    <lineage>
        <taxon>Archaea</taxon>
        <taxon>Methanobacteriati</taxon>
        <taxon>Methanobacteriota</taxon>
        <taxon>Methanomada group</taxon>
        <taxon>Methanobacteria</taxon>
        <taxon>Methanobacteriales</taxon>
        <taxon>Methanobacteriaceae</taxon>
        <taxon>Methanobacterium</taxon>
    </lineage>
</organism>
<accession>A0A2A2H2J8</accession>
<dbReference type="EMBL" id="LMVM01000037">
    <property type="protein sequence ID" value="PAV03628.1"/>
    <property type="molecule type" value="Genomic_DNA"/>
</dbReference>
<sequence>MESQERNITEEDVMGVVDLFTKVPVVILKMAVSRNMNVVKKFRSQIENYKDQLSDEEIGKIKKVIEMQVPELQGLLARAYSEKGHEQLKILADPKAEQFIRDNLSELKVLLFK</sequence>
<proteinExistence type="predicted"/>
<name>A0A2A2H2J8_METBR</name>
<dbReference type="OrthoDB" id="82273at2157"/>
<protein>
    <submittedName>
        <fullName evidence="1">Uncharacterized protein</fullName>
    </submittedName>
</protein>
<dbReference type="RefSeq" id="WP_069583899.1">
    <property type="nucleotide sequence ID" value="NZ_LMVM01000037.1"/>
</dbReference>